<dbReference type="RefSeq" id="WP_038546156.1">
    <property type="nucleotide sequence ID" value="NZ_CP006842.1"/>
</dbReference>
<evidence type="ECO:0000256" key="1">
    <source>
        <dbReference type="SAM" id="SignalP"/>
    </source>
</evidence>
<feature type="signal peptide" evidence="1">
    <location>
        <begin position="1"/>
        <end position="32"/>
    </location>
</feature>
<dbReference type="KEGG" id="cgy:CGLY_03280"/>
<keyword evidence="1" id="KW-0732">Signal</keyword>
<reference evidence="2 3" key="1">
    <citation type="journal article" date="2015" name="Int. J. Syst. Evol. Microbiol.">
        <title>Revisiting Corynebacterium glyciniphilum (ex Kubota et al., 1972) sp. nov., nom. rev., isolated from putrefied banana.</title>
        <authorList>
            <person name="Al-Dilaimi A."/>
            <person name="Bednarz H."/>
            <person name="Lomker A."/>
            <person name="Niehaus K."/>
            <person name="Kalinowski J."/>
            <person name="Ruckert C."/>
        </authorList>
    </citation>
    <scope>NUCLEOTIDE SEQUENCE [LARGE SCALE GENOMIC DNA]</scope>
    <source>
        <strain evidence="2">AJ 3170</strain>
    </source>
</reference>
<keyword evidence="3" id="KW-1185">Reference proteome</keyword>
<sequence>MTMSRVVTVPSARRTWRTLLLTGAAVPRLASAQPADGYQVGDEAVVLPSPPADFSLTLPGTTLAHGQSAEVLTRLPHGPTLYWEISTDCPRTIAPEETDLGSVFGKGVNPAPDEVDHYILTPYDITFLGDGGDGNPVLQSAVAVPVLIAADTVGNAVDPLLYSAELHGGVDPADMVPGVLDKLVEGRTYRGAVLGCVRNDGSGAARKPVGVRFLFQAEGADLDPLHTGRVVWR</sequence>
<dbReference type="HOGENOM" id="CLU_1188340_0_0_11"/>
<organism evidence="2 3">
    <name type="scientific">Corynebacterium glyciniphilum AJ 3170</name>
    <dbReference type="NCBI Taxonomy" id="1404245"/>
    <lineage>
        <taxon>Bacteria</taxon>
        <taxon>Bacillati</taxon>
        <taxon>Actinomycetota</taxon>
        <taxon>Actinomycetes</taxon>
        <taxon>Mycobacteriales</taxon>
        <taxon>Corynebacteriaceae</taxon>
        <taxon>Corynebacterium</taxon>
    </lineage>
</organism>
<dbReference type="STRING" id="1404245.CGLY_03280"/>
<accession>X5DP83</accession>
<dbReference type="OrthoDB" id="4397699at2"/>
<evidence type="ECO:0000313" key="2">
    <source>
        <dbReference type="EMBL" id="AHW63104.1"/>
    </source>
</evidence>
<evidence type="ECO:0000313" key="3">
    <source>
        <dbReference type="Proteomes" id="UP000023703"/>
    </source>
</evidence>
<gene>
    <name evidence="2" type="ORF">CGLY_03280</name>
</gene>
<dbReference type="EMBL" id="CP006842">
    <property type="protein sequence ID" value="AHW63104.1"/>
    <property type="molecule type" value="Genomic_DNA"/>
</dbReference>
<proteinExistence type="predicted"/>
<name>X5DP83_9CORY</name>
<dbReference type="Proteomes" id="UP000023703">
    <property type="component" value="Chromosome"/>
</dbReference>
<dbReference type="AlphaFoldDB" id="X5DP83"/>
<protein>
    <submittedName>
        <fullName evidence="2">Putative secreted protein</fullName>
    </submittedName>
</protein>
<feature type="chain" id="PRO_5004954512" evidence="1">
    <location>
        <begin position="33"/>
        <end position="233"/>
    </location>
</feature>